<evidence type="ECO:0000313" key="1">
    <source>
        <dbReference type="EMBL" id="KAF6336059.1"/>
    </source>
</evidence>
<reference evidence="1 2" key="1">
    <citation type="journal article" date="2020" name="Nature">
        <title>Six reference-quality genomes reveal evolution of bat adaptations.</title>
        <authorList>
            <person name="Jebb D."/>
            <person name="Huang Z."/>
            <person name="Pippel M."/>
            <person name="Hughes G.M."/>
            <person name="Lavrichenko K."/>
            <person name="Devanna P."/>
            <person name="Winkler S."/>
            <person name="Jermiin L.S."/>
            <person name="Skirmuntt E.C."/>
            <person name="Katzourakis A."/>
            <person name="Burkitt-Gray L."/>
            <person name="Ray D.A."/>
            <person name="Sullivan K.A.M."/>
            <person name="Roscito J.G."/>
            <person name="Kirilenko B.M."/>
            <person name="Davalos L.M."/>
            <person name="Corthals A.P."/>
            <person name="Power M.L."/>
            <person name="Jones G."/>
            <person name="Ransome R.D."/>
            <person name="Dechmann D.K.N."/>
            <person name="Locatelli A.G."/>
            <person name="Puechmaille S.J."/>
            <person name="Fedrigo O."/>
            <person name="Jarvis E.D."/>
            <person name="Hiller M."/>
            <person name="Vernes S.C."/>
            <person name="Myers E.W."/>
            <person name="Teeling E.C."/>
        </authorList>
    </citation>
    <scope>NUCLEOTIDE SEQUENCE [LARGE SCALE GENOMIC DNA]</scope>
    <source>
        <strain evidence="1">MMyoMyo1</strain>
        <tissue evidence="1">Flight muscle</tissue>
    </source>
</reference>
<keyword evidence="2" id="KW-1185">Reference proteome</keyword>
<gene>
    <name evidence="1" type="ORF">mMyoMyo1_000157</name>
</gene>
<dbReference type="VEuPathDB" id="HostDB:GeneID_118661373"/>
<dbReference type="PANTHER" id="PTHR40387:SF4">
    <property type="entry name" value="PROTEIN FAM240C"/>
    <property type="match status" value="1"/>
</dbReference>
<dbReference type="OrthoDB" id="9426889at2759"/>
<evidence type="ECO:0008006" key="3">
    <source>
        <dbReference type="Google" id="ProtNLM"/>
    </source>
</evidence>
<evidence type="ECO:0000313" key="2">
    <source>
        <dbReference type="Proteomes" id="UP000527355"/>
    </source>
</evidence>
<dbReference type="PANTHER" id="PTHR40387">
    <property type="entry name" value="PROTEIN FAM240B"/>
    <property type="match status" value="1"/>
</dbReference>
<proteinExistence type="predicted"/>
<dbReference type="AlphaFoldDB" id="A0A7J7WFA6"/>
<dbReference type="EMBL" id="JABWUV010000008">
    <property type="protein sequence ID" value="KAF6336059.1"/>
    <property type="molecule type" value="Genomic_DNA"/>
</dbReference>
<name>A0A7J7WFA6_MYOMY</name>
<sequence>MSKSYTSKHPGRVVSDAEELKVFWEKKIQHHARQLQREGERIRRSALDRLRGEWAQKLELRHRALQAPLEAAPRASGDKTAA</sequence>
<protein>
    <recommendedName>
        <fullName evidence="3">Family with sequence similarity 240 member C</fullName>
    </recommendedName>
</protein>
<comment type="caution">
    <text evidence="1">The sequence shown here is derived from an EMBL/GenBank/DDBJ whole genome shotgun (WGS) entry which is preliminary data.</text>
</comment>
<dbReference type="Proteomes" id="UP000527355">
    <property type="component" value="Unassembled WGS sequence"/>
</dbReference>
<accession>A0A7J7WFA6</accession>
<dbReference type="InterPro" id="IPR040261">
    <property type="entry name" value="FAM240"/>
</dbReference>
<organism evidence="1 2">
    <name type="scientific">Myotis myotis</name>
    <name type="common">Greater mouse-eared bat</name>
    <name type="synonym">Vespertilio myotis</name>
    <dbReference type="NCBI Taxonomy" id="51298"/>
    <lineage>
        <taxon>Eukaryota</taxon>
        <taxon>Metazoa</taxon>
        <taxon>Chordata</taxon>
        <taxon>Craniata</taxon>
        <taxon>Vertebrata</taxon>
        <taxon>Euteleostomi</taxon>
        <taxon>Mammalia</taxon>
        <taxon>Eutheria</taxon>
        <taxon>Laurasiatheria</taxon>
        <taxon>Chiroptera</taxon>
        <taxon>Yangochiroptera</taxon>
        <taxon>Vespertilionidae</taxon>
        <taxon>Myotis</taxon>
    </lineage>
</organism>